<evidence type="ECO:0000313" key="2">
    <source>
        <dbReference type="Proteomes" id="UP000559256"/>
    </source>
</evidence>
<protein>
    <submittedName>
        <fullName evidence="1">Uncharacterized protein</fullName>
    </submittedName>
</protein>
<gene>
    <name evidence="1" type="ORF">D9758_010086</name>
</gene>
<sequence>MALRSRVFPSSPPLLRQRDQSILLFPNYAAGPTSFPDAASTALLASTVYRHAGLRDVWHWFPEAEKIWRELFGRGILIPTSDVD</sequence>
<reference evidence="1 2" key="1">
    <citation type="journal article" date="2020" name="ISME J.">
        <title>Uncovering the hidden diversity of litter-decomposition mechanisms in mushroom-forming fungi.</title>
        <authorList>
            <person name="Floudas D."/>
            <person name="Bentzer J."/>
            <person name="Ahren D."/>
            <person name="Johansson T."/>
            <person name="Persson P."/>
            <person name="Tunlid A."/>
        </authorList>
    </citation>
    <scope>NUCLEOTIDE SEQUENCE [LARGE SCALE GENOMIC DNA]</scope>
    <source>
        <strain evidence="1 2">CBS 291.85</strain>
    </source>
</reference>
<proteinExistence type="predicted"/>
<accession>A0A8H5FRI3</accession>
<dbReference type="EMBL" id="JAACJM010000098">
    <property type="protein sequence ID" value="KAF5346960.1"/>
    <property type="molecule type" value="Genomic_DNA"/>
</dbReference>
<name>A0A8H5FRI3_9AGAR</name>
<organism evidence="1 2">
    <name type="scientific">Tetrapyrgos nigripes</name>
    <dbReference type="NCBI Taxonomy" id="182062"/>
    <lineage>
        <taxon>Eukaryota</taxon>
        <taxon>Fungi</taxon>
        <taxon>Dikarya</taxon>
        <taxon>Basidiomycota</taxon>
        <taxon>Agaricomycotina</taxon>
        <taxon>Agaricomycetes</taxon>
        <taxon>Agaricomycetidae</taxon>
        <taxon>Agaricales</taxon>
        <taxon>Marasmiineae</taxon>
        <taxon>Marasmiaceae</taxon>
        <taxon>Tetrapyrgos</taxon>
    </lineage>
</organism>
<dbReference type="Proteomes" id="UP000559256">
    <property type="component" value="Unassembled WGS sequence"/>
</dbReference>
<evidence type="ECO:0000313" key="1">
    <source>
        <dbReference type="EMBL" id="KAF5346960.1"/>
    </source>
</evidence>
<keyword evidence="2" id="KW-1185">Reference proteome</keyword>
<dbReference type="AlphaFoldDB" id="A0A8H5FRI3"/>
<comment type="caution">
    <text evidence="1">The sequence shown here is derived from an EMBL/GenBank/DDBJ whole genome shotgun (WGS) entry which is preliminary data.</text>
</comment>